<protein>
    <submittedName>
        <fullName evidence="1">Uncharacterized protein</fullName>
    </submittedName>
</protein>
<dbReference type="AlphaFoldDB" id="A0A6C0DIV6"/>
<evidence type="ECO:0000313" key="1">
    <source>
        <dbReference type="EMBL" id="QHT16282.1"/>
    </source>
</evidence>
<organism evidence="1">
    <name type="scientific">viral metagenome</name>
    <dbReference type="NCBI Taxonomy" id="1070528"/>
    <lineage>
        <taxon>unclassified sequences</taxon>
        <taxon>metagenomes</taxon>
        <taxon>organismal metagenomes</taxon>
    </lineage>
</organism>
<name>A0A6C0DIV6_9ZZZZ</name>
<reference evidence="1" key="1">
    <citation type="journal article" date="2020" name="Nature">
        <title>Giant virus diversity and host interactions through global metagenomics.</title>
        <authorList>
            <person name="Schulz F."/>
            <person name="Roux S."/>
            <person name="Paez-Espino D."/>
            <person name="Jungbluth S."/>
            <person name="Walsh D.A."/>
            <person name="Denef V.J."/>
            <person name="McMahon K.D."/>
            <person name="Konstantinidis K.T."/>
            <person name="Eloe-Fadrosh E.A."/>
            <person name="Kyrpides N.C."/>
            <person name="Woyke T."/>
        </authorList>
    </citation>
    <scope>NUCLEOTIDE SEQUENCE</scope>
    <source>
        <strain evidence="1">GVMAG-M-3300023174-182</strain>
    </source>
</reference>
<dbReference type="EMBL" id="MN739619">
    <property type="protein sequence ID" value="QHT16282.1"/>
    <property type="molecule type" value="Genomic_DNA"/>
</dbReference>
<sequence length="103" mass="12452">MPIRVLVYSIEIETIYKIIDNYNKNKDDHDEPLERLDRCEDGFQIKIKNSHEVIGENNKIKQLRWKYKYLISFLNCQGFDRKEEMLLFNSMKTFLGENVIFET</sequence>
<accession>A0A6C0DIV6</accession>
<proteinExistence type="predicted"/>